<accession>A0ABN1N7I0</accession>
<keyword evidence="2" id="KW-1185">Reference proteome</keyword>
<protein>
    <submittedName>
        <fullName evidence="1">Uncharacterized protein</fullName>
    </submittedName>
</protein>
<organism evidence="1 2">
    <name type="scientific">Pseudonocardia zijingensis</name>
    <dbReference type="NCBI Taxonomy" id="153376"/>
    <lineage>
        <taxon>Bacteria</taxon>
        <taxon>Bacillati</taxon>
        <taxon>Actinomycetota</taxon>
        <taxon>Actinomycetes</taxon>
        <taxon>Pseudonocardiales</taxon>
        <taxon>Pseudonocardiaceae</taxon>
        <taxon>Pseudonocardia</taxon>
    </lineage>
</organism>
<evidence type="ECO:0000313" key="2">
    <source>
        <dbReference type="Proteomes" id="UP001499967"/>
    </source>
</evidence>
<name>A0ABN1N7I0_9PSEU</name>
<reference evidence="1 2" key="1">
    <citation type="journal article" date="2019" name="Int. J. Syst. Evol. Microbiol.">
        <title>The Global Catalogue of Microorganisms (GCM) 10K type strain sequencing project: providing services to taxonomists for standard genome sequencing and annotation.</title>
        <authorList>
            <consortium name="The Broad Institute Genomics Platform"/>
            <consortium name="The Broad Institute Genome Sequencing Center for Infectious Disease"/>
            <person name="Wu L."/>
            <person name="Ma J."/>
        </authorList>
    </citation>
    <scope>NUCLEOTIDE SEQUENCE [LARGE SCALE GENOMIC DNA]</scope>
    <source>
        <strain evidence="1 2">JCM 11117</strain>
    </source>
</reference>
<sequence length="94" mass="10428">MWGCTMEPNKSAGAVRRYEFRVLGLLSERARSAFHGMDIHEVPVETVICGEVAEDGGVQEVMDVLQMLGMRVVSVRRTSVDRPSGRTPVTHRGE</sequence>
<gene>
    <name evidence="1" type="ORF">GCM10009559_54480</name>
</gene>
<dbReference type="EMBL" id="BAAAHP010000168">
    <property type="protein sequence ID" value="GAA0896283.1"/>
    <property type="molecule type" value="Genomic_DNA"/>
</dbReference>
<comment type="caution">
    <text evidence="1">The sequence shown here is derived from an EMBL/GenBank/DDBJ whole genome shotgun (WGS) entry which is preliminary data.</text>
</comment>
<evidence type="ECO:0000313" key="1">
    <source>
        <dbReference type="EMBL" id="GAA0896283.1"/>
    </source>
</evidence>
<proteinExistence type="predicted"/>
<dbReference type="Proteomes" id="UP001499967">
    <property type="component" value="Unassembled WGS sequence"/>
</dbReference>